<keyword evidence="3 4" id="KW-0620">Polyamine biosynthesis</keyword>
<dbReference type="GO" id="GO:0006596">
    <property type="term" value="P:polyamine biosynthetic process"/>
    <property type="evidence" value="ECO:0007669"/>
    <property type="project" value="UniProtKB-UniRule"/>
</dbReference>
<proteinExistence type="inferred from homology"/>
<organism evidence="7 8">
    <name type="scientific">Cytobacillus oceanisediminis 2691</name>
    <dbReference type="NCBI Taxonomy" id="1196031"/>
    <lineage>
        <taxon>Bacteria</taxon>
        <taxon>Bacillati</taxon>
        <taxon>Bacillota</taxon>
        <taxon>Bacilli</taxon>
        <taxon>Bacillales</taxon>
        <taxon>Bacillaceae</taxon>
        <taxon>Cytobacillus</taxon>
    </lineage>
</organism>
<feature type="active site" description="Proton acceptor" evidence="4">
    <location>
        <position position="356"/>
    </location>
</feature>
<feature type="transmembrane region" description="Helical" evidence="5">
    <location>
        <begin position="5"/>
        <end position="23"/>
    </location>
</feature>
<dbReference type="PROSITE" id="PS51006">
    <property type="entry name" value="PABS_2"/>
    <property type="match status" value="1"/>
</dbReference>
<dbReference type="Proteomes" id="UP000077856">
    <property type="component" value="Plasmid pBO1"/>
</dbReference>
<dbReference type="EMBL" id="CP015507">
    <property type="protein sequence ID" value="AND42964.1"/>
    <property type="molecule type" value="Genomic_DNA"/>
</dbReference>
<dbReference type="GO" id="GO:0010487">
    <property type="term" value="F:thermospermine synthase activity"/>
    <property type="evidence" value="ECO:0007669"/>
    <property type="project" value="TreeGrafter"/>
</dbReference>
<dbReference type="InterPro" id="IPR029063">
    <property type="entry name" value="SAM-dependent_MTases_sf"/>
</dbReference>
<dbReference type="SUPFAM" id="SSF103473">
    <property type="entry name" value="MFS general substrate transporter"/>
    <property type="match status" value="1"/>
</dbReference>
<protein>
    <recommendedName>
        <fullName evidence="6">PABS domain-containing protein</fullName>
    </recommendedName>
</protein>
<dbReference type="InterPro" id="IPR030374">
    <property type="entry name" value="PABS"/>
</dbReference>
<dbReference type="CDD" id="cd06174">
    <property type="entry name" value="MFS"/>
    <property type="match status" value="1"/>
</dbReference>
<keyword evidence="5" id="KW-0812">Transmembrane</keyword>
<evidence type="ECO:0000256" key="2">
    <source>
        <dbReference type="ARBA" id="ARBA00022679"/>
    </source>
</evidence>
<dbReference type="KEGG" id="bon:A361_27715"/>
<sequence length="468" mass="52277">MKSKIYFTLFVVSFVIMGLEMTATRLIAPSFGNTVYTWGIIISIFLIGSSVGYIVGGYLADKANIREIMLFIYLFGILSIAIIPLIKTTLFPLLESLSSTPGTTLGVLLLYLIPNFLLSVIGTVLMKDGIGELASGKVIGSLHSASAIGSVLGTLVTTFWLIPWTNINSIIGLLAGLVYLTNIIYCDTKTKMQGFLLIIPALFIALPFLLVGEKSQDILLKKTSLYHDIYVLEKDFYQGREGRFRSLTFGNKTTIQGMMDMNQPDKLLLDYSKSVWEISKTFSPESKEVYMIGHGIGTLTRKFEDTNKNVLVAEIDKEVVDVSRQYFQYNGNSVEIGDGRKILKEQKKRFDLIFLDAYNNTTQIPFHLISKEFFELTSEKLNNNGILIINAIGKQKGDLLIESMNSTLKSVYPYVYIYGREDGKGIQNFTIIGSKYPIEDKKIKGHNLIKVGKGKVILDSDTKLTNLN</sequence>
<evidence type="ECO:0000256" key="3">
    <source>
        <dbReference type="ARBA" id="ARBA00023115"/>
    </source>
</evidence>
<accession>A0A160MIL5</accession>
<gene>
    <name evidence="7" type="ORF">A361_27715</name>
</gene>
<evidence type="ECO:0000256" key="4">
    <source>
        <dbReference type="PROSITE-ProRule" id="PRU00354"/>
    </source>
</evidence>
<dbReference type="SUPFAM" id="SSF53335">
    <property type="entry name" value="S-adenosyl-L-methionine-dependent methyltransferases"/>
    <property type="match status" value="1"/>
</dbReference>
<dbReference type="InterPro" id="IPR036259">
    <property type="entry name" value="MFS_trans_sf"/>
</dbReference>
<evidence type="ECO:0000313" key="7">
    <source>
        <dbReference type="EMBL" id="AND42964.1"/>
    </source>
</evidence>
<feature type="transmembrane region" description="Helical" evidence="5">
    <location>
        <begin position="194"/>
        <end position="212"/>
    </location>
</feature>
<geneLocation type="plasmid" evidence="8">
    <name>pbo1</name>
</geneLocation>
<keyword evidence="7" id="KW-0614">Plasmid</keyword>
<dbReference type="AlphaFoldDB" id="A0A160MIL5"/>
<evidence type="ECO:0000313" key="8">
    <source>
        <dbReference type="Proteomes" id="UP000077856"/>
    </source>
</evidence>
<keyword evidence="5" id="KW-1133">Transmembrane helix</keyword>
<dbReference type="NCBIfam" id="NF037959">
    <property type="entry name" value="MFS_SpdSyn"/>
    <property type="match status" value="1"/>
</dbReference>
<feature type="transmembrane region" description="Helical" evidence="5">
    <location>
        <begin position="35"/>
        <end position="56"/>
    </location>
</feature>
<reference evidence="7 8" key="1">
    <citation type="submission" date="2016-04" db="EMBL/GenBank/DDBJ databases">
        <title>Complete genome sequence of Bacillus oceanisediminis strain 2691.</title>
        <authorList>
            <person name="Jeong H."/>
            <person name="Kim H.J."/>
            <person name="Lee D.-W."/>
        </authorList>
    </citation>
    <scope>NUCLEOTIDE SEQUENCE [LARGE SCALE GENOMIC DNA]</scope>
    <source>
        <strain evidence="7 8">2691</strain>
        <plasmid evidence="8">pbo1</plasmid>
    </source>
</reference>
<dbReference type="RefSeq" id="WP_019380929.1">
    <property type="nucleotide sequence ID" value="NZ_CP015507.1"/>
</dbReference>
<feature type="transmembrane region" description="Helical" evidence="5">
    <location>
        <begin position="167"/>
        <end position="185"/>
    </location>
</feature>
<feature type="transmembrane region" description="Helical" evidence="5">
    <location>
        <begin position="106"/>
        <end position="126"/>
    </location>
</feature>
<evidence type="ECO:0000256" key="5">
    <source>
        <dbReference type="SAM" id="Phobius"/>
    </source>
</evidence>
<dbReference type="Pfam" id="PF01564">
    <property type="entry name" value="Spermine_synth"/>
    <property type="match status" value="1"/>
</dbReference>
<dbReference type="Gene3D" id="1.20.1250.20">
    <property type="entry name" value="MFS general substrate transporter like domains"/>
    <property type="match status" value="1"/>
</dbReference>
<dbReference type="eggNOG" id="COG4262">
    <property type="taxonomic scope" value="Bacteria"/>
</dbReference>
<feature type="transmembrane region" description="Helical" evidence="5">
    <location>
        <begin position="68"/>
        <end position="86"/>
    </location>
</feature>
<feature type="transmembrane region" description="Helical" evidence="5">
    <location>
        <begin position="138"/>
        <end position="161"/>
    </location>
</feature>
<evidence type="ECO:0000256" key="1">
    <source>
        <dbReference type="ARBA" id="ARBA00007867"/>
    </source>
</evidence>
<dbReference type="PANTHER" id="PTHR43317">
    <property type="entry name" value="THERMOSPERMINE SYNTHASE ACAULIS5"/>
    <property type="match status" value="1"/>
</dbReference>
<dbReference type="Gene3D" id="3.40.50.150">
    <property type="entry name" value="Vaccinia Virus protein VP39"/>
    <property type="match status" value="1"/>
</dbReference>
<keyword evidence="2 4" id="KW-0808">Transferase</keyword>
<dbReference type="CDD" id="cd02440">
    <property type="entry name" value="AdoMet_MTases"/>
    <property type="match status" value="1"/>
</dbReference>
<evidence type="ECO:0000259" key="6">
    <source>
        <dbReference type="PROSITE" id="PS51006"/>
    </source>
</evidence>
<dbReference type="PANTHER" id="PTHR43317:SF1">
    <property type="entry name" value="THERMOSPERMINE SYNTHASE ACAULIS5"/>
    <property type="match status" value="1"/>
</dbReference>
<feature type="domain" description="PABS" evidence="6">
    <location>
        <begin position="308"/>
        <end position="439"/>
    </location>
</feature>
<keyword evidence="5" id="KW-0472">Membrane</keyword>
<comment type="similarity">
    <text evidence="1">Belongs to the spermidine/spermine synthase family.</text>
</comment>
<name>A0A160MIL5_9BACI</name>